<dbReference type="InterPro" id="IPR056413">
    <property type="entry name" value="TPR_CcmH_CycH"/>
</dbReference>
<evidence type="ECO:0000259" key="6">
    <source>
        <dbReference type="Pfam" id="PF23914"/>
    </source>
</evidence>
<gene>
    <name evidence="7" type="ORF">BCL93_102269</name>
</gene>
<sequence length="444" mass="47652">MTLLWLALAVLLLPALWLLALPLRRASALAKTQRSYEDADRSAEQNLAIYRRRRASLEAARERGEIDDARFDEDHLELERSLLEDTATRATRPLKPAGAGRLMVPITMVAVAVAAFVWYSQQGASGDLALYAVQQEVRQAPDGSPAMMINRLEEEATRQPDNPNVWASLFPLYRDNGQPTQAVAALERLVALEGRQPSLLAQLAQIQFFAANRTLTSEVQALVDETLDKDPREPTILGMLGIEAFDHGRYEEAIDYWRRAVAGFNNPAAAESLRQGIAVAQSRLGQVALGQTERDQTASGQASATQNAASQAAANGPGISVRVRLDERLAERVGAGASVFVVARDVAGERPPLAIVRATVGDLPLTVRLDDGDAMSPMAKLSQVAEARLVVRVSPSGQARPQPGDLVGEHAAVPVSAAGVEEAGAPVEVIIDRVVATSSSEADD</sequence>
<dbReference type="InterPro" id="IPR011990">
    <property type="entry name" value="TPR-like_helical_dom_sf"/>
</dbReference>
<proteinExistence type="predicted"/>
<evidence type="ECO:0000313" key="8">
    <source>
        <dbReference type="Proteomes" id="UP000249700"/>
    </source>
</evidence>
<accession>A0A328XW98</accession>
<dbReference type="OrthoDB" id="9776053at2"/>
<evidence type="ECO:0000256" key="1">
    <source>
        <dbReference type="ARBA" id="ARBA00004196"/>
    </source>
</evidence>
<dbReference type="InterPro" id="IPR017560">
    <property type="entry name" value="Cyt_c_biogenesis_CcmI"/>
</dbReference>
<comment type="subcellular location">
    <subcellularLocation>
        <location evidence="1">Cell envelope</location>
    </subcellularLocation>
</comment>
<dbReference type="EMBL" id="QLSX01000002">
    <property type="protein sequence ID" value="RAR63530.1"/>
    <property type="molecule type" value="Genomic_DNA"/>
</dbReference>
<dbReference type="Gene3D" id="1.25.40.10">
    <property type="entry name" value="Tetratricopeptide repeat domain"/>
    <property type="match status" value="1"/>
</dbReference>
<evidence type="ECO:0000313" key="7">
    <source>
        <dbReference type="EMBL" id="RAR63530.1"/>
    </source>
</evidence>
<feature type="domain" description="Cytochrome c-type biogenesis protein H TPR" evidence="6">
    <location>
        <begin position="157"/>
        <end position="260"/>
    </location>
</feature>
<dbReference type="SUPFAM" id="SSF48452">
    <property type="entry name" value="TPR-like"/>
    <property type="match status" value="1"/>
</dbReference>
<reference evidence="7 8" key="1">
    <citation type="submission" date="2018-06" db="EMBL/GenBank/DDBJ databases">
        <title>Comparative analysis of microorganisms from saline springs in Andes Mountain Range, Colombia.</title>
        <authorList>
            <person name="Rubin E."/>
        </authorList>
    </citation>
    <scope>NUCLEOTIDE SEQUENCE [LARGE SCALE GENOMIC DNA]</scope>
    <source>
        <strain evidence="7 8">USBA-857</strain>
    </source>
</reference>
<keyword evidence="2" id="KW-0677">Repeat</keyword>
<dbReference type="PANTHER" id="PTHR47870">
    <property type="entry name" value="CYTOCHROME C-TYPE BIOGENESIS PROTEIN CCMH"/>
    <property type="match status" value="1"/>
</dbReference>
<evidence type="ECO:0000256" key="4">
    <source>
        <dbReference type="ARBA" id="ARBA00022803"/>
    </source>
</evidence>
<dbReference type="GO" id="GO:0030313">
    <property type="term" value="C:cell envelope"/>
    <property type="evidence" value="ECO:0007669"/>
    <property type="project" value="UniProtKB-SubCell"/>
</dbReference>
<dbReference type="NCBIfam" id="TIGR03142">
    <property type="entry name" value="cytochro_ccmI"/>
    <property type="match status" value="1"/>
</dbReference>
<evidence type="ECO:0000259" key="5">
    <source>
        <dbReference type="Pfam" id="PF23892"/>
    </source>
</evidence>
<dbReference type="InterPro" id="IPR051263">
    <property type="entry name" value="C-type_cytochrome_biogenesis"/>
</dbReference>
<dbReference type="InterPro" id="IPR056412">
    <property type="entry name" value="Ig_CycH"/>
</dbReference>
<feature type="domain" description="Cytochrome c-type biogenesis protein H Ig-like" evidence="5">
    <location>
        <begin position="319"/>
        <end position="418"/>
    </location>
</feature>
<protein>
    <submittedName>
        <fullName evidence="7">Cytochrome c-type biogenesis protein CcmH</fullName>
    </submittedName>
</protein>
<dbReference type="PANTHER" id="PTHR47870:SF4">
    <property type="entry name" value="CYTOCHROME C-TYPE BIOGENESIS PROTEIN CYCH"/>
    <property type="match status" value="1"/>
</dbReference>
<keyword evidence="3" id="KW-0201">Cytochrome c-type biogenesis</keyword>
<dbReference type="GO" id="GO:0017004">
    <property type="term" value="P:cytochrome complex assembly"/>
    <property type="evidence" value="ECO:0007669"/>
    <property type="project" value="UniProtKB-KW"/>
</dbReference>
<dbReference type="AlphaFoldDB" id="A0A328XW98"/>
<name>A0A328XW98_9GAMM</name>
<evidence type="ECO:0000256" key="3">
    <source>
        <dbReference type="ARBA" id="ARBA00022748"/>
    </source>
</evidence>
<comment type="caution">
    <text evidence="7">The sequence shown here is derived from an EMBL/GenBank/DDBJ whole genome shotgun (WGS) entry which is preliminary data.</text>
</comment>
<dbReference type="GO" id="GO:0005886">
    <property type="term" value="C:plasma membrane"/>
    <property type="evidence" value="ECO:0007669"/>
    <property type="project" value="TreeGrafter"/>
</dbReference>
<dbReference type="RefSeq" id="WP_112053840.1">
    <property type="nucleotide sequence ID" value="NZ_QLSX01000002.1"/>
</dbReference>
<evidence type="ECO:0000256" key="2">
    <source>
        <dbReference type="ARBA" id="ARBA00022737"/>
    </source>
</evidence>
<dbReference type="Pfam" id="PF23914">
    <property type="entry name" value="TPR_CcmH_CycH"/>
    <property type="match status" value="1"/>
</dbReference>
<dbReference type="Proteomes" id="UP000249700">
    <property type="component" value="Unassembled WGS sequence"/>
</dbReference>
<keyword evidence="4" id="KW-0802">TPR repeat</keyword>
<dbReference type="Pfam" id="PF23892">
    <property type="entry name" value="Ig_CycH"/>
    <property type="match status" value="1"/>
</dbReference>
<organism evidence="7 8">
    <name type="scientific">Onishia taeanensis</name>
    <dbReference type="NCBI Taxonomy" id="284577"/>
    <lineage>
        <taxon>Bacteria</taxon>
        <taxon>Pseudomonadati</taxon>
        <taxon>Pseudomonadota</taxon>
        <taxon>Gammaproteobacteria</taxon>
        <taxon>Oceanospirillales</taxon>
        <taxon>Halomonadaceae</taxon>
        <taxon>Onishia</taxon>
    </lineage>
</organism>